<organism evidence="3">
    <name type="scientific">Schistocephalus solidus</name>
    <name type="common">Tapeworm</name>
    <dbReference type="NCBI Taxonomy" id="70667"/>
    <lineage>
        <taxon>Eukaryota</taxon>
        <taxon>Metazoa</taxon>
        <taxon>Spiralia</taxon>
        <taxon>Lophotrochozoa</taxon>
        <taxon>Platyhelminthes</taxon>
        <taxon>Cestoda</taxon>
        <taxon>Eucestoda</taxon>
        <taxon>Diphyllobothriidea</taxon>
        <taxon>Diphyllobothriidae</taxon>
        <taxon>Schistocephalus</taxon>
    </lineage>
</organism>
<name>A0A183SU07_SCHSO</name>
<evidence type="ECO:0000313" key="2">
    <source>
        <dbReference type="Proteomes" id="UP000275846"/>
    </source>
</evidence>
<reference evidence="3" key="1">
    <citation type="submission" date="2016-06" db="UniProtKB">
        <authorList>
            <consortium name="WormBaseParasite"/>
        </authorList>
    </citation>
    <scope>IDENTIFICATION</scope>
</reference>
<accession>A0A183SU07</accession>
<keyword evidence="2" id="KW-1185">Reference proteome</keyword>
<dbReference type="AlphaFoldDB" id="A0A183SU07"/>
<dbReference type="Proteomes" id="UP000275846">
    <property type="component" value="Unassembled WGS sequence"/>
</dbReference>
<dbReference type="OrthoDB" id="6281840at2759"/>
<gene>
    <name evidence="1" type="ORF">SSLN_LOCUS7708</name>
</gene>
<sequence length="212" mass="25047">MYLTFENQRVKFFPSYEDLEELIVFVAQQIMDSLQKVPTIQSWLHQQANNRYIDGKVPDHIASLALTKLRNAAKSNFQRPLEFFQKTIVQPYSYLFDGTESKSVDAFLKEDGDFKDYRNYLQRKEDPFTWHFLYLLIPFNGPFYLQYITKLHNLAQEVMLLPDAEYFDLIRLDCEDVKVGLSKECQRLANTLLERVATKLRQTNKEYVSCVS</sequence>
<reference evidence="1 2" key="2">
    <citation type="submission" date="2018-11" db="EMBL/GenBank/DDBJ databases">
        <authorList>
            <consortium name="Pathogen Informatics"/>
        </authorList>
    </citation>
    <scope>NUCLEOTIDE SEQUENCE [LARGE SCALE GENOMIC DNA]</scope>
    <source>
        <strain evidence="1 2">NST_G2</strain>
    </source>
</reference>
<proteinExistence type="predicted"/>
<evidence type="ECO:0000313" key="3">
    <source>
        <dbReference type="WBParaSite" id="SSLN_0000799501-mRNA-1"/>
    </source>
</evidence>
<protein>
    <submittedName>
        <fullName evidence="3">Restriction endonuclease</fullName>
    </submittedName>
</protein>
<dbReference type="EMBL" id="UYSU01034269">
    <property type="protein sequence ID" value="VDL94093.1"/>
    <property type="molecule type" value="Genomic_DNA"/>
</dbReference>
<dbReference type="WBParaSite" id="SSLN_0000799501-mRNA-1">
    <property type="protein sequence ID" value="SSLN_0000799501-mRNA-1"/>
    <property type="gene ID" value="SSLN_0000799501"/>
</dbReference>
<evidence type="ECO:0000313" key="1">
    <source>
        <dbReference type="EMBL" id="VDL94093.1"/>
    </source>
</evidence>